<dbReference type="VEuPathDB" id="VectorBase:AALB20_033113"/>
<organism evidence="2 3">
    <name type="scientific">Anopheles albimanus</name>
    <name type="common">New world malaria mosquito</name>
    <dbReference type="NCBI Taxonomy" id="7167"/>
    <lineage>
        <taxon>Eukaryota</taxon>
        <taxon>Metazoa</taxon>
        <taxon>Ecdysozoa</taxon>
        <taxon>Arthropoda</taxon>
        <taxon>Hexapoda</taxon>
        <taxon>Insecta</taxon>
        <taxon>Pterygota</taxon>
        <taxon>Neoptera</taxon>
        <taxon>Endopterygota</taxon>
        <taxon>Diptera</taxon>
        <taxon>Nematocera</taxon>
        <taxon>Culicoidea</taxon>
        <taxon>Culicidae</taxon>
        <taxon>Anophelinae</taxon>
        <taxon>Anopheles</taxon>
    </lineage>
</organism>
<dbReference type="STRING" id="7167.A0A182FFN5"/>
<dbReference type="Proteomes" id="UP000069272">
    <property type="component" value="Chromosome 3L"/>
</dbReference>
<accession>A0A182FFN5</accession>
<dbReference type="PROSITE" id="PS51155">
    <property type="entry name" value="CHIT_BIND_RR_2"/>
    <property type="match status" value="2"/>
</dbReference>
<dbReference type="InterPro" id="IPR000618">
    <property type="entry name" value="Insect_cuticle"/>
</dbReference>
<dbReference type="PANTHER" id="PTHR12236">
    <property type="entry name" value="STRUCTURAL CONTITUENT OF CUTICLE"/>
    <property type="match status" value="1"/>
</dbReference>
<dbReference type="Pfam" id="PF00379">
    <property type="entry name" value="Chitin_bind_4"/>
    <property type="match status" value="2"/>
</dbReference>
<proteinExistence type="predicted"/>
<keyword evidence="1" id="KW-0193">Cuticle</keyword>
<dbReference type="AlphaFoldDB" id="A0A182FFN5"/>
<name>A0A182FFN5_ANOAL</name>
<keyword evidence="3" id="KW-1185">Reference proteome</keyword>
<evidence type="ECO:0000313" key="2">
    <source>
        <dbReference type="EnsemblMetazoa" id="AALB005327-PA"/>
    </source>
</evidence>
<evidence type="ECO:0000313" key="3">
    <source>
        <dbReference type="Proteomes" id="UP000069272"/>
    </source>
</evidence>
<dbReference type="PRINTS" id="PR00947">
    <property type="entry name" value="CUTICLE"/>
</dbReference>
<dbReference type="VEuPathDB" id="VectorBase:AALB20_035635"/>
<dbReference type="VEuPathDB" id="VectorBase:AALB005327"/>
<evidence type="ECO:0000256" key="1">
    <source>
        <dbReference type="ARBA" id="ARBA00022460"/>
    </source>
</evidence>
<reference evidence="2" key="2">
    <citation type="submission" date="2022-08" db="UniProtKB">
        <authorList>
            <consortium name="EnsemblMetazoa"/>
        </authorList>
    </citation>
    <scope>IDENTIFICATION</scope>
    <source>
        <strain evidence="2">STECLA/ALBI9_A</strain>
    </source>
</reference>
<dbReference type="GO" id="GO:0042302">
    <property type="term" value="F:structural constituent of cuticle"/>
    <property type="evidence" value="ECO:0007669"/>
    <property type="project" value="UniProtKB-UniRule"/>
</dbReference>
<reference evidence="2 3" key="1">
    <citation type="journal article" date="2017" name="G3 (Bethesda)">
        <title>The Physical Genome Mapping of Anopheles albimanus Corrected Scaffold Misassemblies and Identified Interarm Rearrangements in Genus Anopheles.</title>
        <authorList>
            <person name="Artemov G.N."/>
            <person name="Peery A.N."/>
            <person name="Jiang X."/>
            <person name="Tu Z."/>
            <person name="Stegniy V.N."/>
            <person name="Sharakhova M.V."/>
            <person name="Sharakhov I.V."/>
        </authorList>
    </citation>
    <scope>NUCLEOTIDE SEQUENCE [LARGE SCALE GENOMIC DNA]</scope>
    <source>
        <strain evidence="2 3">ALBI9_A</strain>
    </source>
</reference>
<dbReference type="InterPro" id="IPR051217">
    <property type="entry name" value="Insect_Cuticle_Struc_Prot"/>
</dbReference>
<sequence length="487" mass="53782">MMKIVFAIVALLAVAAQAYEHEDYHSHPSYKFEYGYSSDKHNGFQAHVKRVGHAHHPEVYGHHEGGHSYGGHGHGKAFANMMLVKPAGCSASLTVTAYRYAACGMRLIALILGMAVAVFGYGYEHHDYHSHPSYKFEYGVKDPHTGDHKSQWEHRDGDIIALTVACLVVATSANYWGGVGYGYQADHGHHDYYSHPSYKFEYGVKDPHTGDHKSQWEHRDGDVVKGSYTLEEADGTHRVVEYSSDKHNGFQAHVKRVGHAYHPQVYGHQGGYHGGYNGGYSHGAGYSYIVPLSSVVHKAKPYQAMLPITSVALMLVAVTSAYVTGNGYKIVTKHSSHYFDNGANTLDASYQPSGIGSGYSEGGLIGYKSSQDAGAGYPENGYDYKDYYTYPKYKFDYGVQDAHTGDHKSQWEIRDGDVVKGGYTLYDADGTKRIVEYTSDKHHGFNAVVKKVGHAVHPQVYKTEHGISGGGYDHAEGYSYSNINQHL</sequence>
<protein>
    <submittedName>
        <fullName evidence="2">Uncharacterized protein</fullName>
    </submittedName>
</protein>
<dbReference type="EnsemblMetazoa" id="AALB005327-RA">
    <property type="protein sequence ID" value="AALB005327-PA"/>
    <property type="gene ID" value="AALB005327"/>
</dbReference>
<dbReference type="GO" id="GO:0005615">
    <property type="term" value="C:extracellular space"/>
    <property type="evidence" value="ECO:0007669"/>
    <property type="project" value="TreeGrafter"/>
</dbReference>
<dbReference type="GO" id="GO:0031012">
    <property type="term" value="C:extracellular matrix"/>
    <property type="evidence" value="ECO:0007669"/>
    <property type="project" value="TreeGrafter"/>
</dbReference>
<dbReference type="PANTHER" id="PTHR12236:SF76">
    <property type="entry name" value="ADULT-SPECIFIC CUTICULAR PROTEIN ACP-20-LIKE PROTEIN"/>
    <property type="match status" value="1"/>
</dbReference>